<proteinExistence type="predicted"/>
<gene>
    <name evidence="2" type="ORF">JCM19239_2500</name>
</gene>
<accession>A0ABQ0JFJ2</accession>
<comment type="caution">
    <text evidence="2">The sequence shown here is derived from an EMBL/GenBank/DDBJ whole genome shotgun (WGS) entry which is preliminary data.</text>
</comment>
<evidence type="ECO:0000259" key="1">
    <source>
        <dbReference type="Pfam" id="PF07195"/>
    </source>
</evidence>
<dbReference type="InterPro" id="IPR010809">
    <property type="entry name" value="FliD_C"/>
</dbReference>
<organism evidence="2 3">
    <name type="scientific">Vibrio variabilis</name>
    <dbReference type="NCBI Taxonomy" id="990271"/>
    <lineage>
        <taxon>Bacteria</taxon>
        <taxon>Pseudomonadati</taxon>
        <taxon>Pseudomonadota</taxon>
        <taxon>Gammaproteobacteria</taxon>
        <taxon>Vibrionales</taxon>
        <taxon>Vibrionaceae</taxon>
        <taxon>Vibrio</taxon>
    </lineage>
</organism>
<sequence length="95" mass="10446">MVSGVDVTLKKANASGDTATSVQVSDDFSATLDSLQSFVDAYNSAVSEITNLTQSGGRMMQEGYLLLIQPFAISRINWPQWSERIMAVFGYMKWA</sequence>
<reference evidence="3" key="1">
    <citation type="submission" date="2014-09" db="EMBL/GenBank/DDBJ databases">
        <title>Vibrio variabilis JCM 19239. (C206) whole genome shotgun sequence.</title>
        <authorList>
            <person name="Sawabe T."/>
            <person name="Meirelles P."/>
            <person name="Nakanishi M."/>
            <person name="Sayaka M."/>
            <person name="Hattori M."/>
            <person name="Ohkuma M."/>
        </authorList>
    </citation>
    <scope>NUCLEOTIDE SEQUENCE [LARGE SCALE GENOMIC DNA]</scope>
    <source>
        <strain evidence="3">JCM 19239</strain>
    </source>
</reference>
<reference evidence="3" key="2">
    <citation type="submission" date="2014-09" db="EMBL/GenBank/DDBJ databases">
        <authorList>
            <consortium name="NBRP consortium"/>
            <person name="Sawabe T."/>
            <person name="Meirelles P."/>
            <person name="Nakanishi M."/>
            <person name="Sayaka M."/>
            <person name="Hattori M."/>
            <person name="Ohkuma M."/>
        </authorList>
    </citation>
    <scope>NUCLEOTIDE SEQUENCE [LARGE SCALE GENOMIC DNA]</scope>
    <source>
        <strain evidence="3">JCM 19239</strain>
    </source>
</reference>
<protein>
    <recommendedName>
        <fullName evidence="1">Flagellar hook-associated protein 2 C-terminal domain-containing protein</fullName>
    </recommendedName>
</protein>
<name>A0ABQ0JFJ2_9VIBR</name>
<feature type="domain" description="Flagellar hook-associated protein 2 C-terminal" evidence="1">
    <location>
        <begin position="2"/>
        <end position="54"/>
    </location>
</feature>
<dbReference type="Proteomes" id="UP000029223">
    <property type="component" value="Unassembled WGS sequence"/>
</dbReference>
<dbReference type="Pfam" id="PF07195">
    <property type="entry name" value="FliD_C"/>
    <property type="match status" value="1"/>
</dbReference>
<evidence type="ECO:0000313" key="3">
    <source>
        <dbReference type="Proteomes" id="UP000029223"/>
    </source>
</evidence>
<evidence type="ECO:0000313" key="2">
    <source>
        <dbReference type="EMBL" id="GAL27538.1"/>
    </source>
</evidence>
<dbReference type="EMBL" id="BBMS01000030">
    <property type="protein sequence ID" value="GAL27538.1"/>
    <property type="molecule type" value="Genomic_DNA"/>
</dbReference>
<keyword evidence="3" id="KW-1185">Reference proteome</keyword>